<dbReference type="PANTHER" id="PTHR23336">
    <property type="entry name" value="ZINC FINGER CW-TYPE COILED-COIL DOMAIN PROTEIN 3"/>
    <property type="match status" value="1"/>
</dbReference>
<dbReference type="GO" id="GO:0005634">
    <property type="term" value="C:nucleus"/>
    <property type="evidence" value="ECO:0007669"/>
    <property type="project" value="TreeGrafter"/>
</dbReference>
<feature type="domain" description="Morc S5" evidence="4">
    <location>
        <begin position="427"/>
        <end position="545"/>
    </location>
</feature>
<sequence length="761" mass="85219">MGASVKQETIDLPDKSHSREIISLSSSSGESSGSSFYNSESDVELNPKKKQRVEAVLPVGFLDPIKPVGSQRRTVASMNGSTVPNNVAVRVKEERIEKGSDVSKDVVGVEKGKEKAVTTVALVRGCKQFWKAGDYEGCRDAGGEVSVADMDHVRVHPKFLHSNATSHKWALGAFAELLDNALDEVCNGATYVLVDVLENIKEKNKMVVVQGYSAKSKLANTIGQYGNGFKTSTMRLGADVIVFSRCQGKYGKSTTQSIGMLSYSFLRDTGKEDIVVPMIDYEKMGETWNMQVKSSSDCWQRNLETIVQWSPYESEDDLLQQFNFLDDQGTRIIIYNLWEDEEGSLELDLDTDQHDIQIRGANRDEKKIEMANVYSSSRHFLTYRHSLRVPVNRVLWDLTVIHNLNASITCHFSGYSYILEKKPFGLIPPGFRIILRGKDVDHHNIADDLIHTKELVYKPAASADAAAKDPNVVILYSDLLFTICTDIPLTPFWRVWNAAGSDGRGVIGVLEANFVEPAHDKQGFERTIALSRLEARLVHLQKNFWSEHCHLIGYAQRRHPKKSALPEKEASAIAKDKSNPKHNTKGNPQKCGASPALAASNIDGRTRFETPARNQNKPSPSLEKPQSECPSADKVAGNVQVKTEATSVDASVLLPSTTDTVLKLKEGNDLLRNSLRNVLHDLQYEKDKSKSLENQIQEMKQKMDKMDQEQEQFVSSFSEERSRRDREEENLRRRVKEASETIQGLLRKVRILEAKSGMHSH</sequence>
<feature type="compositionally biased region" description="Low complexity" evidence="3">
    <location>
        <begin position="21"/>
        <end position="40"/>
    </location>
</feature>
<feature type="compositionally biased region" description="Basic and acidic residues" evidence="3">
    <location>
        <begin position="718"/>
        <end position="735"/>
    </location>
</feature>
<evidence type="ECO:0000259" key="4">
    <source>
        <dbReference type="Pfam" id="PF17942"/>
    </source>
</evidence>
<evidence type="ECO:0000256" key="1">
    <source>
        <dbReference type="ARBA" id="ARBA00022763"/>
    </source>
</evidence>
<feature type="region of interest" description="Disordered" evidence="3">
    <location>
        <begin position="702"/>
        <end position="735"/>
    </location>
</feature>
<accession>A0AAW2Q9F8</accession>
<reference evidence="5" key="1">
    <citation type="submission" date="2020-06" db="EMBL/GenBank/DDBJ databases">
        <authorList>
            <person name="Li T."/>
            <person name="Hu X."/>
            <person name="Zhang T."/>
            <person name="Song X."/>
            <person name="Zhang H."/>
            <person name="Dai N."/>
            <person name="Sheng W."/>
            <person name="Hou X."/>
            <person name="Wei L."/>
        </authorList>
    </citation>
    <scope>NUCLEOTIDE SEQUENCE</scope>
    <source>
        <strain evidence="5">G01</strain>
        <tissue evidence="5">Leaf</tissue>
    </source>
</reference>
<organism evidence="5">
    <name type="scientific">Sesamum angustifolium</name>
    <dbReference type="NCBI Taxonomy" id="2727405"/>
    <lineage>
        <taxon>Eukaryota</taxon>
        <taxon>Viridiplantae</taxon>
        <taxon>Streptophyta</taxon>
        <taxon>Embryophyta</taxon>
        <taxon>Tracheophyta</taxon>
        <taxon>Spermatophyta</taxon>
        <taxon>Magnoliopsida</taxon>
        <taxon>eudicotyledons</taxon>
        <taxon>Gunneridae</taxon>
        <taxon>Pentapetalae</taxon>
        <taxon>asterids</taxon>
        <taxon>lamiids</taxon>
        <taxon>Lamiales</taxon>
        <taxon>Pedaliaceae</taxon>
        <taxon>Sesamum</taxon>
    </lineage>
</organism>
<dbReference type="AlphaFoldDB" id="A0AAW2Q9F8"/>
<feature type="compositionally biased region" description="Basic and acidic residues" evidence="3">
    <location>
        <begin position="8"/>
        <end position="20"/>
    </location>
</feature>
<feature type="region of interest" description="Disordered" evidence="3">
    <location>
        <begin position="560"/>
        <end position="635"/>
    </location>
</feature>
<gene>
    <name evidence="5" type="ORF">Sangu_0533900</name>
</gene>
<dbReference type="Pfam" id="PF17942">
    <property type="entry name" value="Morc6_S5"/>
    <property type="match status" value="1"/>
</dbReference>
<keyword evidence="2" id="KW-0234">DNA repair</keyword>
<dbReference type="PANTHER" id="PTHR23336:SF72">
    <property type="entry name" value="PROTEIN MICRORCHIDIA 5"/>
    <property type="match status" value="1"/>
</dbReference>
<protein>
    <submittedName>
        <fullName evidence="5">Protein MICRORCHIDIA 7</fullName>
    </submittedName>
</protein>
<keyword evidence="1" id="KW-0227">DNA damage</keyword>
<name>A0AAW2Q9F8_9LAMI</name>
<dbReference type="GO" id="GO:0006281">
    <property type="term" value="P:DNA repair"/>
    <property type="evidence" value="ECO:0007669"/>
    <property type="project" value="UniProtKB-KW"/>
</dbReference>
<proteinExistence type="predicted"/>
<dbReference type="InterPro" id="IPR045261">
    <property type="entry name" value="MORC_ATPase"/>
</dbReference>
<evidence type="ECO:0000313" key="5">
    <source>
        <dbReference type="EMBL" id="KAL0364363.1"/>
    </source>
</evidence>
<dbReference type="InterPro" id="IPR041006">
    <property type="entry name" value="Morc_S5"/>
</dbReference>
<dbReference type="EMBL" id="JACGWK010000003">
    <property type="protein sequence ID" value="KAL0364363.1"/>
    <property type="molecule type" value="Genomic_DNA"/>
</dbReference>
<dbReference type="GO" id="GO:0016887">
    <property type="term" value="F:ATP hydrolysis activity"/>
    <property type="evidence" value="ECO:0007669"/>
    <property type="project" value="InterPro"/>
</dbReference>
<reference evidence="5" key="2">
    <citation type="journal article" date="2024" name="Plant">
        <title>Genomic evolution and insights into agronomic trait innovations of Sesamum species.</title>
        <authorList>
            <person name="Miao H."/>
            <person name="Wang L."/>
            <person name="Qu L."/>
            <person name="Liu H."/>
            <person name="Sun Y."/>
            <person name="Le M."/>
            <person name="Wang Q."/>
            <person name="Wei S."/>
            <person name="Zheng Y."/>
            <person name="Lin W."/>
            <person name="Duan Y."/>
            <person name="Cao H."/>
            <person name="Xiong S."/>
            <person name="Wang X."/>
            <person name="Wei L."/>
            <person name="Li C."/>
            <person name="Ma Q."/>
            <person name="Ju M."/>
            <person name="Zhao R."/>
            <person name="Li G."/>
            <person name="Mu C."/>
            <person name="Tian Q."/>
            <person name="Mei H."/>
            <person name="Zhang T."/>
            <person name="Gao T."/>
            <person name="Zhang H."/>
        </authorList>
    </citation>
    <scope>NUCLEOTIDE SEQUENCE</scope>
    <source>
        <strain evidence="5">G01</strain>
    </source>
</reference>
<feature type="compositionally biased region" description="Basic and acidic residues" evidence="3">
    <location>
        <begin position="564"/>
        <end position="579"/>
    </location>
</feature>
<feature type="region of interest" description="Disordered" evidence="3">
    <location>
        <begin position="1"/>
        <end position="44"/>
    </location>
</feature>
<comment type="caution">
    <text evidence="5">The sequence shown here is derived from an EMBL/GenBank/DDBJ whole genome shotgun (WGS) entry which is preliminary data.</text>
</comment>
<evidence type="ECO:0000256" key="3">
    <source>
        <dbReference type="SAM" id="MobiDB-lite"/>
    </source>
</evidence>
<evidence type="ECO:0000256" key="2">
    <source>
        <dbReference type="ARBA" id="ARBA00023204"/>
    </source>
</evidence>